<name>A0A843UM77_COLES</name>
<organism evidence="1 2">
    <name type="scientific">Colocasia esculenta</name>
    <name type="common">Wild taro</name>
    <name type="synonym">Arum esculentum</name>
    <dbReference type="NCBI Taxonomy" id="4460"/>
    <lineage>
        <taxon>Eukaryota</taxon>
        <taxon>Viridiplantae</taxon>
        <taxon>Streptophyta</taxon>
        <taxon>Embryophyta</taxon>
        <taxon>Tracheophyta</taxon>
        <taxon>Spermatophyta</taxon>
        <taxon>Magnoliopsida</taxon>
        <taxon>Liliopsida</taxon>
        <taxon>Araceae</taxon>
        <taxon>Aroideae</taxon>
        <taxon>Colocasieae</taxon>
        <taxon>Colocasia</taxon>
    </lineage>
</organism>
<reference evidence="1" key="1">
    <citation type="submission" date="2017-07" db="EMBL/GenBank/DDBJ databases">
        <title>Taro Niue Genome Assembly and Annotation.</title>
        <authorList>
            <person name="Atibalentja N."/>
            <person name="Keating K."/>
            <person name="Fields C.J."/>
        </authorList>
    </citation>
    <scope>NUCLEOTIDE SEQUENCE</scope>
    <source>
        <strain evidence="1">Niue_2</strain>
        <tissue evidence="1">Leaf</tissue>
    </source>
</reference>
<evidence type="ECO:0000313" key="2">
    <source>
        <dbReference type="Proteomes" id="UP000652761"/>
    </source>
</evidence>
<comment type="caution">
    <text evidence="1">The sequence shown here is derived from an EMBL/GenBank/DDBJ whole genome shotgun (WGS) entry which is preliminary data.</text>
</comment>
<dbReference type="EMBL" id="NMUH01000695">
    <property type="protein sequence ID" value="MQL83447.1"/>
    <property type="molecule type" value="Genomic_DNA"/>
</dbReference>
<dbReference type="Proteomes" id="UP000652761">
    <property type="component" value="Unassembled WGS sequence"/>
</dbReference>
<accession>A0A843UM77</accession>
<evidence type="ECO:0000313" key="1">
    <source>
        <dbReference type="EMBL" id="MQL83447.1"/>
    </source>
</evidence>
<keyword evidence="2" id="KW-1185">Reference proteome</keyword>
<protein>
    <submittedName>
        <fullName evidence="1">Uncharacterized protein</fullName>
    </submittedName>
</protein>
<dbReference type="AlphaFoldDB" id="A0A843UM77"/>
<proteinExistence type="predicted"/>
<sequence length="63" mass="6998">MVLNHPWLEVSDHPAPFSAGSSLRVPDLYNASCMTLVLDTQGHVYEAASSQRLCNHSRSDTFH</sequence>
<gene>
    <name evidence="1" type="ORF">Taro_015936</name>
</gene>